<name>B6YSC7_AZOPC</name>
<dbReference type="EMBL" id="AP010659">
    <property type="protein sequence ID" value="BAG84099.1"/>
    <property type="molecule type" value="Genomic_DNA"/>
</dbReference>
<organism evidence="2 3">
    <name type="scientific">Azobacteroides pseudotrichonymphae genomovar. CFP2</name>
    <dbReference type="NCBI Taxonomy" id="511995"/>
    <lineage>
        <taxon>Bacteria</taxon>
        <taxon>Pseudomonadati</taxon>
        <taxon>Bacteroidota</taxon>
        <taxon>Bacteroidia</taxon>
        <taxon>Bacteroidales</taxon>
        <taxon>Candidatus Azobacteroides</taxon>
    </lineage>
</organism>
<evidence type="ECO:0000313" key="2">
    <source>
        <dbReference type="EMBL" id="BAG84099.1"/>
    </source>
</evidence>
<reference evidence="3" key="1">
    <citation type="journal article" date="2008" name="Science">
        <title>Genome of an endosymbiont coupling N2 fixation to cellulolysis within RT protist cells in termite gut.</title>
        <authorList>
            <person name="Hongoh Y."/>
            <person name="Sharma V.K."/>
            <person name="Prakash T."/>
            <person name="Noda S."/>
            <person name="Toh H."/>
            <person name="Taylor T.D."/>
            <person name="Kudo T."/>
            <person name="Sakaki Y."/>
            <person name="Toyoda A."/>
            <person name="Hattori M."/>
            <person name="Ohkuma M."/>
        </authorList>
    </citation>
    <scope>NUCLEOTIDE SEQUENCE [LARGE SCALE GENOMIC DNA]</scope>
    <source>
        <plasmid evidence="3">pCFPG3</plasmid>
    </source>
</reference>
<sequence length="111" mass="12931">MIMLKKLKGYFSFKGRIGRKGYIISFISLVIMNVIMNNNKDSIILYCLWIFFLYFSLAQGSKRCHDLGRSAWWQFVPLFPLWLFFSRGQKGSNRYGEDPMELTTPAANASE</sequence>
<proteinExistence type="predicted"/>
<dbReference type="Pfam" id="PF05656">
    <property type="entry name" value="DUF805"/>
    <property type="match status" value="1"/>
</dbReference>
<protein>
    <recommendedName>
        <fullName evidence="4">DUF805 domain-containing protein</fullName>
    </recommendedName>
</protein>
<dbReference type="Proteomes" id="UP000000723">
    <property type="component" value="Plasmid pCFPG3"/>
</dbReference>
<evidence type="ECO:0000313" key="3">
    <source>
        <dbReference type="Proteomes" id="UP000000723"/>
    </source>
</evidence>
<dbReference type="PANTHER" id="PTHR34980:SF3">
    <property type="entry name" value="BLR8105 PROTEIN"/>
    <property type="match status" value="1"/>
</dbReference>
<keyword evidence="1" id="KW-0812">Transmembrane</keyword>
<dbReference type="HOGENOM" id="CLU_093674_4_2_10"/>
<feature type="transmembrane region" description="Helical" evidence="1">
    <location>
        <begin position="21"/>
        <end position="37"/>
    </location>
</feature>
<dbReference type="InterPro" id="IPR008523">
    <property type="entry name" value="DUF805"/>
</dbReference>
<keyword evidence="1" id="KW-0472">Membrane</keyword>
<feature type="transmembrane region" description="Helical" evidence="1">
    <location>
        <begin position="43"/>
        <end position="60"/>
    </location>
</feature>
<dbReference type="GO" id="GO:0005886">
    <property type="term" value="C:plasma membrane"/>
    <property type="evidence" value="ECO:0007669"/>
    <property type="project" value="TreeGrafter"/>
</dbReference>
<dbReference type="PANTHER" id="PTHR34980">
    <property type="entry name" value="INNER MEMBRANE PROTEIN-RELATED-RELATED"/>
    <property type="match status" value="1"/>
</dbReference>
<accession>B6YSC7</accession>
<dbReference type="OrthoDB" id="9812349at2"/>
<gene>
    <name evidence="2" type="ordered locus">CFPG_P3-13</name>
</gene>
<geneLocation type="plasmid" evidence="2 3">
    <name>pCFPG3</name>
</geneLocation>
<evidence type="ECO:0000256" key="1">
    <source>
        <dbReference type="SAM" id="Phobius"/>
    </source>
</evidence>
<evidence type="ECO:0008006" key="4">
    <source>
        <dbReference type="Google" id="ProtNLM"/>
    </source>
</evidence>
<keyword evidence="3" id="KW-1185">Reference proteome</keyword>
<dbReference type="KEGG" id="aps:CFPG_P3-13"/>
<keyword evidence="1" id="KW-1133">Transmembrane helix</keyword>
<keyword evidence="2" id="KW-0614">Plasmid</keyword>
<dbReference type="AlphaFoldDB" id="B6YSC7"/>